<protein>
    <recommendedName>
        <fullName evidence="3">Ketoreductase domain-containing protein</fullName>
    </recommendedName>
</protein>
<dbReference type="EMBL" id="LJGU01000093">
    <property type="protein sequence ID" value="OEV05752.1"/>
    <property type="molecule type" value="Genomic_DNA"/>
</dbReference>
<proteinExistence type="inferred from homology"/>
<evidence type="ECO:0000313" key="4">
    <source>
        <dbReference type="EMBL" id="OEV05752.1"/>
    </source>
</evidence>
<dbReference type="Pfam" id="PF13561">
    <property type="entry name" value="adh_short_C2"/>
    <property type="match status" value="1"/>
</dbReference>
<dbReference type="PRINTS" id="PR00080">
    <property type="entry name" value="SDRFAMILY"/>
</dbReference>
<evidence type="ECO:0000256" key="2">
    <source>
        <dbReference type="ARBA" id="ARBA00023002"/>
    </source>
</evidence>
<sequence length="249" mass="25623">MVTGASRGVGRAVALALAARGHLVAVGYRSGGAEAQETLDLIDRVGGTGVAVEGDVGLGEDVDGIFTAVEATFGPVEILVNNAGVIRDGLALQLSEADWSQVLRTNLDGPFLCARRALRGMLRRRWGRIVNVGSVAGVLGSAGQVNYASAKAGLLGMSRSLAREVASRNITVNTVVPGPIRTEILSELPTERVRELSRMSPMNRMGTSDEVAEAVAFLISDSSGFITGATLPVDGGMSMGGSSATTPAS</sequence>
<dbReference type="GO" id="GO:0032787">
    <property type="term" value="P:monocarboxylic acid metabolic process"/>
    <property type="evidence" value="ECO:0007669"/>
    <property type="project" value="UniProtKB-ARBA"/>
</dbReference>
<accession>A0A1E7KP46</accession>
<comment type="similarity">
    <text evidence="1">Belongs to the short-chain dehydrogenases/reductases (SDR) family.</text>
</comment>
<dbReference type="GO" id="GO:0016491">
    <property type="term" value="F:oxidoreductase activity"/>
    <property type="evidence" value="ECO:0007669"/>
    <property type="project" value="UniProtKB-KW"/>
</dbReference>
<dbReference type="PANTHER" id="PTHR42879">
    <property type="entry name" value="3-OXOACYL-(ACYL-CARRIER-PROTEIN) REDUCTASE"/>
    <property type="match status" value="1"/>
</dbReference>
<comment type="caution">
    <text evidence="4">The sequence shown here is derived from an EMBL/GenBank/DDBJ whole genome shotgun (WGS) entry which is preliminary data.</text>
</comment>
<dbReference type="PANTHER" id="PTHR42879:SF2">
    <property type="entry name" value="3-OXOACYL-[ACYL-CARRIER-PROTEIN] REDUCTASE FABG"/>
    <property type="match status" value="1"/>
</dbReference>
<dbReference type="SUPFAM" id="SSF51735">
    <property type="entry name" value="NAD(P)-binding Rossmann-fold domains"/>
    <property type="match status" value="1"/>
</dbReference>
<evidence type="ECO:0000313" key="5">
    <source>
        <dbReference type="Proteomes" id="UP000176101"/>
    </source>
</evidence>
<dbReference type="PRINTS" id="PR00081">
    <property type="entry name" value="GDHRDH"/>
</dbReference>
<dbReference type="InterPro" id="IPR057326">
    <property type="entry name" value="KR_dom"/>
</dbReference>
<organism evidence="4 5">
    <name type="scientific">Streptomyces oceani</name>
    <dbReference type="NCBI Taxonomy" id="1075402"/>
    <lineage>
        <taxon>Bacteria</taxon>
        <taxon>Bacillati</taxon>
        <taxon>Actinomycetota</taxon>
        <taxon>Actinomycetes</taxon>
        <taxon>Kitasatosporales</taxon>
        <taxon>Streptomycetaceae</taxon>
        <taxon>Streptomyces</taxon>
    </lineage>
</organism>
<dbReference type="FunFam" id="3.40.50.720:FF:000173">
    <property type="entry name" value="3-oxoacyl-[acyl-carrier protein] reductase"/>
    <property type="match status" value="1"/>
</dbReference>
<dbReference type="Gene3D" id="3.40.50.720">
    <property type="entry name" value="NAD(P)-binding Rossmann-like Domain"/>
    <property type="match status" value="1"/>
</dbReference>
<evidence type="ECO:0000259" key="3">
    <source>
        <dbReference type="SMART" id="SM00822"/>
    </source>
</evidence>
<dbReference type="PATRIC" id="fig|1075402.3.peg.3793"/>
<dbReference type="SMART" id="SM00822">
    <property type="entry name" value="PKS_KR"/>
    <property type="match status" value="1"/>
</dbReference>
<keyword evidence="5" id="KW-1185">Reference proteome</keyword>
<feature type="domain" description="Ketoreductase" evidence="3">
    <location>
        <begin position="1"/>
        <end position="183"/>
    </location>
</feature>
<dbReference type="Proteomes" id="UP000176101">
    <property type="component" value="Unassembled WGS sequence"/>
</dbReference>
<dbReference type="STRING" id="1075402.AN216_02035"/>
<dbReference type="InterPro" id="IPR002347">
    <property type="entry name" value="SDR_fam"/>
</dbReference>
<dbReference type="AlphaFoldDB" id="A0A1E7KP46"/>
<dbReference type="InterPro" id="IPR020904">
    <property type="entry name" value="Sc_DH/Rdtase_CS"/>
</dbReference>
<evidence type="ECO:0000256" key="1">
    <source>
        <dbReference type="ARBA" id="ARBA00006484"/>
    </source>
</evidence>
<dbReference type="NCBIfam" id="NF009466">
    <property type="entry name" value="PRK12826.1-2"/>
    <property type="match status" value="1"/>
</dbReference>
<gene>
    <name evidence="4" type="ORF">AN216_02035</name>
</gene>
<keyword evidence="2" id="KW-0560">Oxidoreductase</keyword>
<dbReference type="PROSITE" id="PS00061">
    <property type="entry name" value="ADH_SHORT"/>
    <property type="match status" value="1"/>
</dbReference>
<name>A0A1E7KP46_9ACTN</name>
<reference evidence="4 5" key="1">
    <citation type="journal article" date="2016" name="Front. Microbiol.">
        <title>Comparative Genomics Analysis of Streptomyces Species Reveals Their Adaptation to the Marine Environment and Their Diversity at the Genomic Level.</title>
        <authorList>
            <person name="Tian X."/>
            <person name="Zhang Z."/>
            <person name="Yang T."/>
            <person name="Chen M."/>
            <person name="Li J."/>
            <person name="Chen F."/>
            <person name="Yang J."/>
            <person name="Li W."/>
            <person name="Zhang B."/>
            <person name="Zhang Z."/>
            <person name="Wu J."/>
            <person name="Zhang C."/>
            <person name="Long L."/>
            <person name="Xiao J."/>
        </authorList>
    </citation>
    <scope>NUCLEOTIDE SEQUENCE [LARGE SCALE GENOMIC DNA]</scope>
    <source>
        <strain evidence="4 5">SCSIO 02100</strain>
    </source>
</reference>
<dbReference type="InterPro" id="IPR050259">
    <property type="entry name" value="SDR"/>
</dbReference>
<dbReference type="InterPro" id="IPR036291">
    <property type="entry name" value="NAD(P)-bd_dom_sf"/>
</dbReference>